<proteinExistence type="predicted"/>
<dbReference type="Proteomes" id="UP000677244">
    <property type="component" value="Unassembled WGS sequence"/>
</dbReference>
<name>A0ABS3Z199_9BACT</name>
<evidence type="ECO:0000313" key="1">
    <source>
        <dbReference type="EMBL" id="MBO9203927.1"/>
    </source>
</evidence>
<dbReference type="Pfam" id="PF14117">
    <property type="entry name" value="DUF4287"/>
    <property type="match status" value="1"/>
</dbReference>
<organism evidence="1 2">
    <name type="scientific">Niastella soli</name>
    <dbReference type="NCBI Taxonomy" id="2821487"/>
    <lineage>
        <taxon>Bacteria</taxon>
        <taxon>Pseudomonadati</taxon>
        <taxon>Bacteroidota</taxon>
        <taxon>Chitinophagia</taxon>
        <taxon>Chitinophagales</taxon>
        <taxon>Chitinophagaceae</taxon>
        <taxon>Niastella</taxon>
    </lineage>
</organism>
<evidence type="ECO:0000313" key="2">
    <source>
        <dbReference type="Proteomes" id="UP000677244"/>
    </source>
</evidence>
<sequence>MSFQAYLDNIQTKTGKTPTEFKKLAEKKGFLTKGKLTAGIKAGEIVQWLKDEFELGHGHAMALFALFKGVKKEGDK</sequence>
<keyword evidence="2" id="KW-1185">Reference proteome</keyword>
<comment type="caution">
    <text evidence="1">The sequence shown here is derived from an EMBL/GenBank/DDBJ whole genome shotgun (WGS) entry which is preliminary data.</text>
</comment>
<reference evidence="1 2" key="1">
    <citation type="submission" date="2021-03" db="EMBL/GenBank/DDBJ databases">
        <title>Assistant Professor.</title>
        <authorList>
            <person name="Huq M.A."/>
        </authorList>
    </citation>
    <scope>NUCLEOTIDE SEQUENCE [LARGE SCALE GENOMIC DNA]</scope>
    <source>
        <strain evidence="1 2">MAH-29</strain>
    </source>
</reference>
<dbReference type="InterPro" id="IPR025629">
    <property type="entry name" value="DUF4287"/>
</dbReference>
<dbReference type="EMBL" id="JAGHKO010000011">
    <property type="protein sequence ID" value="MBO9203927.1"/>
    <property type="molecule type" value="Genomic_DNA"/>
</dbReference>
<gene>
    <name evidence="1" type="ORF">J7I42_26820</name>
</gene>
<accession>A0ABS3Z199</accession>
<protein>
    <submittedName>
        <fullName evidence="1">DUF4287 domain-containing protein</fullName>
    </submittedName>
</protein>
<dbReference type="RefSeq" id="WP_209141999.1">
    <property type="nucleotide sequence ID" value="NZ_JAGHKO010000011.1"/>
</dbReference>